<name>A0A1H4G7G1_9GAMM</name>
<evidence type="ECO:0000256" key="6">
    <source>
        <dbReference type="SAM" id="Phobius"/>
    </source>
</evidence>
<dbReference type="Pfam" id="PF02646">
    <property type="entry name" value="RmuC"/>
    <property type="match status" value="1"/>
</dbReference>
<organism evidence="7 8">
    <name type="scientific">Marinobacterium iners DSM 11526</name>
    <dbReference type="NCBI Taxonomy" id="1122198"/>
    <lineage>
        <taxon>Bacteria</taxon>
        <taxon>Pseudomonadati</taxon>
        <taxon>Pseudomonadota</taxon>
        <taxon>Gammaproteobacteria</taxon>
        <taxon>Oceanospirillales</taxon>
        <taxon>Oceanospirillaceae</taxon>
        <taxon>Marinobacterium</taxon>
    </lineage>
</organism>
<keyword evidence="3 5" id="KW-0175">Coiled coil</keyword>
<keyword evidence="4" id="KW-0233">DNA recombination</keyword>
<evidence type="ECO:0000256" key="1">
    <source>
        <dbReference type="ARBA" id="ARBA00003416"/>
    </source>
</evidence>
<keyword evidence="6" id="KW-0812">Transmembrane</keyword>
<dbReference type="Proteomes" id="UP000242469">
    <property type="component" value="Unassembled WGS sequence"/>
</dbReference>
<dbReference type="AlphaFoldDB" id="A0A1H4G7G1"/>
<evidence type="ECO:0000256" key="4">
    <source>
        <dbReference type="ARBA" id="ARBA00023172"/>
    </source>
</evidence>
<sequence length="503" mass="58437">MKRIRLGFANMLKTRTDETVMPVENLLPAIVSSLIIALLVWALVSWRSGLKLERERQVAAQLQLQLEQLQDESDMLRDQTQQQQQEQLRLKVELSRLQVQHDERQQAERQYASWWQEEKSRLQSLQQELQQLQSEHSALKTRREEQERHFQQQMEQLEASREQLKKEFEQLASEILERKGKAFTEMSQQSLNHLLNPIQSEMKGFREKVEHIHLRETEQRVQLRTELQNLQQLNRAITEQAEKLTTALQGQKKVQGNWGELMLENVLDNAGLRAGVDYRREVSFNGEDGRQRPDAIVYLPGDKHLIIDAKTSLAAYTRYVNAEQDSERQQALREHARAVADRIKELAERRYDRLPGLNSPEIVIMFIPVESAYVEALKADETLYQRALEQNVLVATPTTLLTSLNIVRQLWRFEDQSKHTAELADRAERFYNKLNSFLTSMQDVGKKLDGARISYERAFAQLYSGRGNLIKQAAEFKELGVSVQKELPTELVDKAKLELDTGS</sequence>
<proteinExistence type="inferred from homology"/>
<feature type="transmembrane region" description="Helical" evidence="6">
    <location>
        <begin position="26"/>
        <end position="46"/>
    </location>
</feature>
<dbReference type="EMBL" id="FNRJ01000014">
    <property type="protein sequence ID" value="SEB05566.1"/>
    <property type="molecule type" value="Genomic_DNA"/>
</dbReference>
<accession>A0A1H4G7G1</accession>
<protein>
    <submittedName>
        <fullName evidence="7">DNA recombination protein RmuC</fullName>
    </submittedName>
</protein>
<gene>
    <name evidence="7" type="ORF">SAMN02745729_11490</name>
</gene>
<dbReference type="STRING" id="1122198.SAMN02745729_11490"/>
<feature type="coiled-coil region" evidence="5">
    <location>
        <begin position="213"/>
        <end position="247"/>
    </location>
</feature>
<dbReference type="PANTHER" id="PTHR30563">
    <property type="entry name" value="DNA RECOMBINATION PROTEIN RMUC"/>
    <property type="match status" value="1"/>
</dbReference>
<evidence type="ECO:0000313" key="8">
    <source>
        <dbReference type="Proteomes" id="UP000242469"/>
    </source>
</evidence>
<feature type="coiled-coil region" evidence="5">
    <location>
        <begin position="52"/>
        <end position="86"/>
    </location>
</feature>
<evidence type="ECO:0000313" key="7">
    <source>
        <dbReference type="EMBL" id="SEB05566.1"/>
    </source>
</evidence>
<evidence type="ECO:0000256" key="3">
    <source>
        <dbReference type="ARBA" id="ARBA00023054"/>
    </source>
</evidence>
<keyword evidence="8" id="KW-1185">Reference proteome</keyword>
<comment type="function">
    <text evidence="1">Involved in DNA recombination.</text>
</comment>
<reference evidence="8" key="1">
    <citation type="submission" date="2016-10" db="EMBL/GenBank/DDBJ databases">
        <authorList>
            <person name="Varghese N."/>
            <person name="Submissions S."/>
        </authorList>
    </citation>
    <scope>NUCLEOTIDE SEQUENCE [LARGE SCALE GENOMIC DNA]</scope>
    <source>
        <strain evidence="8">DSM 11526</strain>
    </source>
</reference>
<dbReference type="InterPro" id="IPR003798">
    <property type="entry name" value="DNA_recombination_RmuC"/>
</dbReference>
<feature type="coiled-coil region" evidence="5">
    <location>
        <begin position="115"/>
        <end position="181"/>
    </location>
</feature>
<dbReference type="PANTHER" id="PTHR30563:SF0">
    <property type="entry name" value="DNA RECOMBINATION PROTEIN RMUC"/>
    <property type="match status" value="1"/>
</dbReference>
<comment type="similarity">
    <text evidence="2">Belongs to the RmuC family.</text>
</comment>
<evidence type="ECO:0000256" key="2">
    <source>
        <dbReference type="ARBA" id="ARBA00009840"/>
    </source>
</evidence>
<keyword evidence="6" id="KW-1133">Transmembrane helix</keyword>
<dbReference type="GO" id="GO:0006310">
    <property type="term" value="P:DNA recombination"/>
    <property type="evidence" value="ECO:0007669"/>
    <property type="project" value="UniProtKB-KW"/>
</dbReference>
<evidence type="ECO:0000256" key="5">
    <source>
        <dbReference type="SAM" id="Coils"/>
    </source>
</evidence>
<keyword evidence="6" id="KW-0472">Membrane</keyword>